<feature type="compositionally biased region" description="Basic and acidic residues" evidence="1">
    <location>
        <begin position="13"/>
        <end position="23"/>
    </location>
</feature>
<dbReference type="RefSeq" id="WP_189980230.1">
    <property type="nucleotide sequence ID" value="NZ_BMUL01000012.1"/>
</dbReference>
<evidence type="ECO:0000256" key="1">
    <source>
        <dbReference type="SAM" id="MobiDB-lite"/>
    </source>
</evidence>
<feature type="region of interest" description="Disordered" evidence="1">
    <location>
        <begin position="85"/>
        <end position="110"/>
    </location>
</feature>
<evidence type="ECO:0000313" key="3">
    <source>
        <dbReference type="Proteomes" id="UP000644020"/>
    </source>
</evidence>
<dbReference type="AlphaFoldDB" id="A0A918WCR2"/>
<dbReference type="EMBL" id="BMUL01000012">
    <property type="protein sequence ID" value="GHA96395.1"/>
    <property type="molecule type" value="Genomic_DNA"/>
</dbReference>
<feature type="region of interest" description="Disordered" evidence="1">
    <location>
        <begin position="1"/>
        <end position="31"/>
    </location>
</feature>
<accession>A0A918WCR2</accession>
<organism evidence="2 3">
    <name type="scientific">Streptomyces termitum</name>
    <dbReference type="NCBI Taxonomy" id="67368"/>
    <lineage>
        <taxon>Bacteria</taxon>
        <taxon>Bacillati</taxon>
        <taxon>Actinomycetota</taxon>
        <taxon>Actinomycetes</taxon>
        <taxon>Kitasatosporales</taxon>
        <taxon>Streptomycetaceae</taxon>
        <taxon>Streptomyces</taxon>
    </lineage>
</organism>
<keyword evidence="3" id="KW-1185">Reference proteome</keyword>
<name>A0A918WCR2_9ACTN</name>
<reference evidence="2" key="1">
    <citation type="journal article" date="2014" name="Int. J. Syst. Evol. Microbiol.">
        <title>Complete genome sequence of Corynebacterium casei LMG S-19264T (=DSM 44701T), isolated from a smear-ripened cheese.</title>
        <authorList>
            <consortium name="US DOE Joint Genome Institute (JGI-PGF)"/>
            <person name="Walter F."/>
            <person name="Albersmeier A."/>
            <person name="Kalinowski J."/>
            <person name="Ruckert C."/>
        </authorList>
    </citation>
    <scope>NUCLEOTIDE SEQUENCE</scope>
    <source>
        <strain evidence="2">JCM 4518</strain>
    </source>
</reference>
<dbReference type="Proteomes" id="UP000644020">
    <property type="component" value="Unassembled WGS sequence"/>
</dbReference>
<feature type="compositionally biased region" description="Basic residues" evidence="1">
    <location>
        <begin position="1"/>
        <end position="12"/>
    </location>
</feature>
<gene>
    <name evidence="2" type="ORF">GCM10010305_44960</name>
</gene>
<protein>
    <submittedName>
        <fullName evidence="2">Uncharacterized protein</fullName>
    </submittedName>
</protein>
<reference evidence="2" key="2">
    <citation type="submission" date="2020-09" db="EMBL/GenBank/DDBJ databases">
        <authorList>
            <person name="Sun Q."/>
            <person name="Ohkuma M."/>
        </authorList>
    </citation>
    <scope>NUCLEOTIDE SEQUENCE</scope>
    <source>
        <strain evidence="2">JCM 4518</strain>
    </source>
</reference>
<sequence>MPKQRRRKQRAARAREREAERHRPGAGRWEVRYSGPDETAWRTEARRLVTEERVASDDLWLDMMCGRGDHPTAYRVSVFVPHTGGAVDAGETEGTGGAKEPGDAGAAENA</sequence>
<evidence type="ECO:0000313" key="2">
    <source>
        <dbReference type="EMBL" id="GHA96395.1"/>
    </source>
</evidence>
<comment type="caution">
    <text evidence="2">The sequence shown here is derived from an EMBL/GenBank/DDBJ whole genome shotgun (WGS) entry which is preliminary data.</text>
</comment>
<proteinExistence type="predicted"/>